<dbReference type="PANTHER" id="PTHR43393">
    <property type="entry name" value="CYTOKININ RIBOSIDE 5'-MONOPHOSPHATE PHOSPHORIBOHYDROLASE"/>
    <property type="match status" value="1"/>
</dbReference>
<dbReference type="Pfam" id="PF03641">
    <property type="entry name" value="Lysine_decarbox"/>
    <property type="match status" value="1"/>
</dbReference>
<dbReference type="GO" id="GO:0009691">
    <property type="term" value="P:cytokinin biosynthetic process"/>
    <property type="evidence" value="ECO:0007669"/>
    <property type="project" value="InterPro"/>
</dbReference>
<evidence type="ECO:0000313" key="1">
    <source>
        <dbReference type="EMBL" id="CAB5008581.1"/>
    </source>
</evidence>
<dbReference type="Gene3D" id="3.40.50.450">
    <property type="match status" value="1"/>
</dbReference>
<dbReference type="InterPro" id="IPR031100">
    <property type="entry name" value="LOG_fam"/>
</dbReference>
<protein>
    <submittedName>
        <fullName evidence="1">Unannotated protein</fullName>
    </submittedName>
</protein>
<dbReference type="NCBIfam" id="TIGR00730">
    <property type="entry name" value="Rossman fold protein, TIGR00730 family"/>
    <property type="match status" value="1"/>
</dbReference>
<dbReference type="SUPFAM" id="SSF102405">
    <property type="entry name" value="MCP/YpsA-like"/>
    <property type="match status" value="1"/>
</dbReference>
<gene>
    <name evidence="1" type="ORF">UFOPK4098_00151</name>
    <name evidence="2" type="ORF">UFOPK4347_00934</name>
</gene>
<dbReference type="GO" id="GO:0016787">
    <property type="term" value="F:hydrolase activity"/>
    <property type="evidence" value="ECO:0007669"/>
    <property type="project" value="InterPro"/>
</dbReference>
<name>A0A6J7PUI2_9ZZZZ</name>
<dbReference type="AlphaFoldDB" id="A0A6J7PUI2"/>
<dbReference type="InterPro" id="IPR005269">
    <property type="entry name" value="LOG"/>
</dbReference>
<proteinExistence type="predicted"/>
<accession>A0A6J7PUI2</accession>
<evidence type="ECO:0000313" key="2">
    <source>
        <dbReference type="EMBL" id="CAB5065432.1"/>
    </source>
</evidence>
<dbReference type="EMBL" id="CAFBQU010000021">
    <property type="protein sequence ID" value="CAB5065432.1"/>
    <property type="molecule type" value="Genomic_DNA"/>
</dbReference>
<sequence>MVDNSDRVNIEEICQSLLSELMPYLEPQKSHIFLEEIINDSLHFVLDRPNGLDAKIMKTTIQEMRAAFAVFAPFAAQKKVTIFGSARVKENAPLYAHTVEVAAELAQHDWMVVTGAGPGIMEAGMKGAGAEKSIGVSIRLPMENEANALIANDSKHVSMRYFFTRKLMLVKESQAFICLPGGFGTLDETFELLTLVQTGKSMPVPIVFLDAPGDTYWEQVNAFIQNELVSRDLVSGADTSLFFITNSIQEAVSEIRNFYTNYHSLRYIGKSLIIRLQHSITDQQLELMNKEFGYLCTSGSIERTETHKVELRDSDHPELPRIKFSFTKVEYGDLRRFINRLNSFYPIVSS</sequence>
<dbReference type="InterPro" id="IPR052341">
    <property type="entry name" value="LOG_family_nucleotidases"/>
</dbReference>
<dbReference type="PANTHER" id="PTHR43393:SF2">
    <property type="entry name" value="CYTOKININ RIBOSIDE 5'-MONOPHOSPHATE PHOSPHORIBOHYDROLASE"/>
    <property type="match status" value="1"/>
</dbReference>
<dbReference type="EMBL" id="CAFBPN010000003">
    <property type="protein sequence ID" value="CAB5008581.1"/>
    <property type="molecule type" value="Genomic_DNA"/>
</dbReference>
<reference evidence="1" key="1">
    <citation type="submission" date="2020-05" db="EMBL/GenBank/DDBJ databases">
        <authorList>
            <person name="Chiriac C."/>
            <person name="Salcher M."/>
            <person name="Ghai R."/>
            <person name="Kavagutti S V."/>
        </authorList>
    </citation>
    <scope>NUCLEOTIDE SEQUENCE</scope>
</reference>
<organism evidence="1">
    <name type="scientific">freshwater metagenome</name>
    <dbReference type="NCBI Taxonomy" id="449393"/>
    <lineage>
        <taxon>unclassified sequences</taxon>
        <taxon>metagenomes</taxon>
        <taxon>ecological metagenomes</taxon>
    </lineage>
</organism>
<dbReference type="GO" id="GO:0005829">
    <property type="term" value="C:cytosol"/>
    <property type="evidence" value="ECO:0007669"/>
    <property type="project" value="TreeGrafter"/>
</dbReference>